<dbReference type="SUPFAM" id="SSF89796">
    <property type="entry name" value="CoA-transferase family III (CaiB/BaiF)"/>
    <property type="match status" value="1"/>
</dbReference>
<dbReference type="Pfam" id="PF02515">
    <property type="entry name" value="CoA_transf_3"/>
    <property type="match status" value="1"/>
</dbReference>
<comment type="similarity">
    <text evidence="2">Belongs to the CoA-transferase III family.</text>
</comment>
<comment type="subcellular location">
    <subcellularLocation>
        <location evidence="1">Membrane</location>
        <topology evidence="1">Multi-pass membrane protein</topology>
    </subcellularLocation>
</comment>
<protein>
    <submittedName>
        <fullName evidence="9">Crotonobetainyl-CoA:carnitine CoA-transferase CaiB</fullName>
    </submittedName>
</protein>
<feature type="transmembrane region" description="Helical" evidence="8">
    <location>
        <begin position="489"/>
        <end position="509"/>
    </location>
</feature>
<evidence type="ECO:0000256" key="2">
    <source>
        <dbReference type="ARBA" id="ARBA00008383"/>
    </source>
</evidence>
<keyword evidence="10" id="KW-1185">Reference proteome</keyword>
<dbReference type="InterPro" id="IPR011701">
    <property type="entry name" value="MFS"/>
</dbReference>
<keyword evidence="3" id="KW-0813">Transport</keyword>
<dbReference type="PANTHER" id="PTHR43791">
    <property type="entry name" value="PERMEASE-RELATED"/>
    <property type="match status" value="1"/>
</dbReference>
<keyword evidence="5 8" id="KW-1133">Transmembrane helix</keyword>
<dbReference type="Gene3D" id="3.30.1540.10">
    <property type="entry name" value="formyl-coa transferase, domain 3"/>
    <property type="match status" value="1"/>
</dbReference>
<dbReference type="Gene3D" id="3.40.50.10540">
    <property type="entry name" value="Crotonobetainyl-coa:carnitine coa-transferase, domain 1"/>
    <property type="match status" value="1"/>
</dbReference>
<dbReference type="InterPro" id="IPR023606">
    <property type="entry name" value="CoA-Trfase_III_dom_1_sf"/>
</dbReference>
<dbReference type="AlphaFoldDB" id="A0A9P4YQM5"/>
<name>A0A9P4YQM5_9HYPO</name>
<dbReference type="GO" id="GO:0022857">
    <property type="term" value="F:transmembrane transporter activity"/>
    <property type="evidence" value="ECO:0007669"/>
    <property type="project" value="InterPro"/>
</dbReference>
<dbReference type="SUPFAM" id="SSF103473">
    <property type="entry name" value="MFS general substrate transporter"/>
    <property type="match status" value="1"/>
</dbReference>
<evidence type="ECO:0000256" key="7">
    <source>
        <dbReference type="SAM" id="MobiDB-lite"/>
    </source>
</evidence>
<feature type="transmembrane region" description="Helical" evidence="8">
    <location>
        <begin position="721"/>
        <end position="741"/>
    </location>
</feature>
<feature type="transmembrane region" description="Helical" evidence="8">
    <location>
        <begin position="840"/>
        <end position="860"/>
    </location>
</feature>
<proteinExistence type="inferred from homology"/>
<keyword evidence="6 8" id="KW-0472">Membrane</keyword>
<dbReference type="InterPro" id="IPR036259">
    <property type="entry name" value="MFS_trans_sf"/>
</dbReference>
<keyword evidence="4 8" id="KW-0812">Transmembrane</keyword>
<feature type="transmembrane region" description="Helical" evidence="8">
    <location>
        <begin position="774"/>
        <end position="796"/>
    </location>
</feature>
<evidence type="ECO:0000256" key="1">
    <source>
        <dbReference type="ARBA" id="ARBA00004141"/>
    </source>
</evidence>
<organism evidence="9 10">
    <name type="scientific">Geosmithia morbida</name>
    <dbReference type="NCBI Taxonomy" id="1094350"/>
    <lineage>
        <taxon>Eukaryota</taxon>
        <taxon>Fungi</taxon>
        <taxon>Dikarya</taxon>
        <taxon>Ascomycota</taxon>
        <taxon>Pezizomycotina</taxon>
        <taxon>Sordariomycetes</taxon>
        <taxon>Hypocreomycetidae</taxon>
        <taxon>Hypocreales</taxon>
        <taxon>Bionectriaceae</taxon>
        <taxon>Geosmithia</taxon>
    </lineage>
</organism>
<dbReference type="Pfam" id="PF07690">
    <property type="entry name" value="MFS_1"/>
    <property type="match status" value="1"/>
</dbReference>
<dbReference type="GeneID" id="55969661"/>
<feature type="transmembrane region" description="Helical" evidence="8">
    <location>
        <begin position="685"/>
        <end position="709"/>
    </location>
</feature>
<dbReference type="Proteomes" id="UP000749293">
    <property type="component" value="Unassembled WGS sequence"/>
</dbReference>
<gene>
    <name evidence="9" type="ORF">GMORB2_3433</name>
</gene>
<evidence type="ECO:0000256" key="3">
    <source>
        <dbReference type="ARBA" id="ARBA00022448"/>
    </source>
</evidence>
<dbReference type="InterPro" id="IPR003673">
    <property type="entry name" value="CoA-Trfase_fam_III"/>
</dbReference>
<dbReference type="RefSeq" id="XP_035318674.1">
    <property type="nucleotide sequence ID" value="XM_035465409.1"/>
</dbReference>
<feature type="transmembrane region" description="Helical" evidence="8">
    <location>
        <begin position="577"/>
        <end position="598"/>
    </location>
</feature>
<dbReference type="OrthoDB" id="5863171at2759"/>
<dbReference type="Gene3D" id="1.20.1250.20">
    <property type="entry name" value="MFS general substrate transporter like domains"/>
    <property type="match status" value="1"/>
</dbReference>
<evidence type="ECO:0000256" key="8">
    <source>
        <dbReference type="SAM" id="Phobius"/>
    </source>
</evidence>
<dbReference type="PANTHER" id="PTHR43791:SF5">
    <property type="entry name" value="MAJOR FACILITATOR SUPERFAMILY (MFS) PROFILE DOMAIN-CONTAINING PROTEIN"/>
    <property type="match status" value="1"/>
</dbReference>
<feature type="transmembrane region" description="Helical" evidence="8">
    <location>
        <begin position="748"/>
        <end position="768"/>
    </location>
</feature>
<feature type="transmembrane region" description="Helical" evidence="8">
    <location>
        <begin position="610"/>
        <end position="630"/>
    </location>
</feature>
<accession>A0A9P4YQM5</accession>
<dbReference type="GO" id="GO:0003824">
    <property type="term" value="F:catalytic activity"/>
    <property type="evidence" value="ECO:0007669"/>
    <property type="project" value="InterPro"/>
</dbReference>
<feature type="transmembrane region" description="Helical" evidence="8">
    <location>
        <begin position="540"/>
        <end position="565"/>
    </location>
</feature>
<comment type="caution">
    <text evidence="9">The sequence shown here is derived from an EMBL/GenBank/DDBJ whole genome shotgun (WGS) entry which is preliminary data.</text>
</comment>
<dbReference type="FunFam" id="1.20.1250.20:FF:000018">
    <property type="entry name" value="MFS transporter permease"/>
    <property type="match status" value="1"/>
</dbReference>
<evidence type="ECO:0000313" key="9">
    <source>
        <dbReference type="EMBL" id="KAF4120022.1"/>
    </source>
</evidence>
<feature type="transmembrane region" description="Helical" evidence="8">
    <location>
        <begin position="808"/>
        <end position="828"/>
    </location>
</feature>
<evidence type="ECO:0000256" key="6">
    <source>
        <dbReference type="ARBA" id="ARBA00023136"/>
    </source>
</evidence>
<evidence type="ECO:0000313" key="10">
    <source>
        <dbReference type="Proteomes" id="UP000749293"/>
    </source>
</evidence>
<dbReference type="EMBL" id="JAANYQ010000019">
    <property type="protein sequence ID" value="KAF4120022.1"/>
    <property type="molecule type" value="Genomic_DNA"/>
</dbReference>
<sequence length="896" mass="99336">MPSPFVRPATLRPAAQLSLLQPRPTSSLWETRAQLSRRVRQNTTATTRLMSSKPRAWDREGLPLEGITVVSLEQAISAPFCTRQLAEMGARVIKVERRGEGDFARGYDRRVRGQSSHFVWTNRSKESLELDVKNPKDRRVLGELIERADVLVQNLAPGAASRLGLSYNKLKRENPGLIVCNISGYGSDGPYRDKKAYDLLVQSEAGLLSVTGSESEPAKVGISVADIAAGTSALQNILAALMRRGRTGKGSHIDVSMLEAMAEWMSYPMYYAFDGAEPPTREGASHASIYPYGPFDTKTTPVMIGIQNEREWVALCTEVLGDPALAYDGRFADNTLRSQNRVELRDIIHGAFSKLSAEEVLAKLDASEIANAKVNSMQDLWDHPQLEARGRWTEVDTPQGKIPALKPAGITDDSLYRMGPVPSQYRAFLDTTRESAPKRGRGVNETNEWRWRHTDPRLFAFIDRSNIGNAKIDGLTEDLGIAEGSKFNVALLIFYIPYVLVDVPSNWIVKRVKAGIYLPALITSWGIVCTFLGFTKSYAGLVICRILLGLFEGGLLGGILVYLSMWYRRHRMLFRIGLFYCAAPLSGAFGGLLATGLAQIEYGGYNRWPWIFFIEGAITTVFGLVCFAVMPNTPADAKFLTHEERVAAMNRLQEDYHGATAIRDVNEEKFDWHWVRMALTAPQTYFCSIIWFMVLIPLYSFSLFLPSIIRGLGYHSTRAQLFTAPPNAASFLTVIGLSFVSDRVAYRGPFIALGNLVGIGGYIMLLVADRNTVRYGGTFLVAVGVFPCAAMVMGWLSNNLAPHYTRATGLGAQVALANLAAFPATFIYRSQDEPEYTLGHAVSLGALVLCLITVCAQMAYCQWENAKRNRGERDQRLIEGNPSRLGHRHPSFTYTL</sequence>
<reference evidence="9" key="1">
    <citation type="submission" date="2020-03" db="EMBL/GenBank/DDBJ databases">
        <title>Site-based positive gene gene selection in Geosmithia morbida across the United States reveals a broad range of putative effectors and factors for local host and environmental adapation.</title>
        <authorList>
            <person name="Onufrak A."/>
            <person name="Murdoch R.W."/>
            <person name="Gazis R."/>
            <person name="Huff M."/>
            <person name="Staton M."/>
            <person name="Klingeman W."/>
            <person name="Hadziabdic D."/>
        </authorList>
    </citation>
    <scope>NUCLEOTIDE SEQUENCE</scope>
    <source>
        <strain evidence="9">1262</strain>
    </source>
</reference>
<evidence type="ECO:0000256" key="4">
    <source>
        <dbReference type="ARBA" id="ARBA00022692"/>
    </source>
</evidence>
<feature type="transmembrane region" description="Helical" evidence="8">
    <location>
        <begin position="516"/>
        <end position="534"/>
    </location>
</feature>
<dbReference type="InterPro" id="IPR044855">
    <property type="entry name" value="CoA-Trfase_III_dom3_sf"/>
</dbReference>
<evidence type="ECO:0000256" key="5">
    <source>
        <dbReference type="ARBA" id="ARBA00022989"/>
    </source>
</evidence>
<feature type="region of interest" description="Disordered" evidence="7">
    <location>
        <begin position="872"/>
        <end position="896"/>
    </location>
</feature>
<dbReference type="FunFam" id="1.20.1250.20:FF:000013">
    <property type="entry name" value="MFS general substrate transporter"/>
    <property type="match status" value="1"/>
</dbReference>
<dbReference type="GO" id="GO:0016020">
    <property type="term" value="C:membrane"/>
    <property type="evidence" value="ECO:0007669"/>
    <property type="project" value="UniProtKB-SubCell"/>
</dbReference>